<name>A0A5C6AYL6_9BACT</name>
<proteinExistence type="predicted"/>
<reference evidence="2 3" key="1">
    <citation type="submission" date="2019-02" db="EMBL/GenBank/DDBJ databases">
        <title>Deep-cultivation of Planctomycetes and their phenomic and genomic characterization uncovers novel biology.</title>
        <authorList>
            <person name="Wiegand S."/>
            <person name="Jogler M."/>
            <person name="Boedeker C."/>
            <person name="Pinto D."/>
            <person name="Vollmers J."/>
            <person name="Rivas-Marin E."/>
            <person name="Kohn T."/>
            <person name="Peeters S.H."/>
            <person name="Heuer A."/>
            <person name="Rast P."/>
            <person name="Oberbeckmann S."/>
            <person name="Bunk B."/>
            <person name="Jeske O."/>
            <person name="Meyerdierks A."/>
            <person name="Storesund J.E."/>
            <person name="Kallscheuer N."/>
            <person name="Luecker S."/>
            <person name="Lage O.M."/>
            <person name="Pohl T."/>
            <person name="Merkel B.J."/>
            <person name="Hornburger P."/>
            <person name="Mueller R.-W."/>
            <person name="Bruemmer F."/>
            <person name="Labrenz M."/>
            <person name="Spormann A.M."/>
            <person name="Op Den Camp H."/>
            <person name="Overmann J."/>
            <person name="Amann R."/>
            <person name="Jetten M.S.M."/>
            <person name="Mascher T."/>
            <person name="Medema M.H."/>
            <person name="Devos D.P."/>
            <person name="Kaster A.-K."/>
            <person name="Ovreas L."/>
            <person name="Rohde M."/>
            <person name="Galperin M.Y."/>
            <person name="Jogler C."/>
        </authorList>
    </citation>
    <scope>NUCLEOTIDE SEQUENCE [LARGE SCALE GENOMIC DNA]</scope>
    <source>
        <strain evidence="2 3">Pla52n</strain>
    </source>
</reference>
<keyword evidence="1" id="KW-1133">Transmembrane helix</keyword>
<evidence type="ECO:0000256" key="1">
    <source>
        <dbReference type="SAM" id="Phobius"/>
    </source>
</evidence>
<dbReference type="EMBL" id="SJPN01000003">
    <property type="protein sequence ID" value="TWU04511.1"/>
    <property type="molecule type" value="Genomic_DNA"/>
</dbReference>
<gene>
    <name evidence="2" type="ORF">Pla52n_25520</name>
</gene>
<organism evidence="2 3">
    <name type="scientific">Stieleria varia</name>
    <dbReference type="NCBI Taxonomy" id="2528005"/>
    <lineage>
        <taxon>Bacteria</taxon>
        <taxon>Pseudomonadati</taxon>
        <taxon>Planctomycetota</taxon>
        <taxon>Planctomycetia</taxon>
        <taxon>Pirellulales</taxon>
        <taxon>Pirellulaceae</taxon>
        <taxon>Stieleria</taxon>
    </lineage>
</organism>
<protein>
    <submittedName>
        <fullName evidence="2">Uncharacterized protein</fullName>
    </submittedName>
</protein>
<dbReference type="RefSeq" id="WP_146519925.1">
    <property type="nucleotide sequence ID" value="NZ_CP151726.1"/>
</dbReference>
<feature type="transmembrane region" description="Helical" evidence="1">
    <location>
        <begin position="50"/>
        <end position="70"/>
    </location>
</feature>
<keyword evidence="1" id="KW-0812">Transmembrane</keyword>
<sequence length="84" mass="8733">MSYQDLFVGTLAIVIGIGALLAGVGPWAAPYQLRTMAAVTRRYGKPAARSLWIVVAFASLIAGAAISAGVRPSYASPTQQPTAR</sequence>
<keyword evidence="3" id="KW-1185">Reference proteome</keyword>
<keyword evidence="1" id="KW-0472">Membrane</keyword>
<evidence type="ECO:0000313" key="3">
    <source>
        <dbReference type="Proteomes" id="UP000320176"/>
    </source>
</evidence>
<accession>A0A5C6AYL6</accession>
<feature type="transmembrane region" description="Helical" evidence="1">
    <location>
        <begin position="6"/>
        <end position="29"/>
    </location>
</feature>
<dbReference type="OrthoDB" id="286225at2"/>
<evidence type="ECO:0000313" key="2">
    <source>
        <dbReference type="EMBL" id="TWU04511.1"/>
    </source>
</evidence>
<dbReference type="AlphaFoldDB" id="A0A5C6AYL6"/>
<comment type="caution">
    <text evidence="2">The sequence shown here is derived from an EMBL/GenBank/DDBJ whole genome shotgun (WGS) entry which is preliminary data.</text>
</comment>
<dbReference type="Proteomes" id="UP000320176">
    <property type="component" value="Unassembled WGS sequence"/>
</dbReference>